<dbReference type="EMBL" id="BPLR01019561">
    <property type="protein sequence ID" value="GIX69245.1"/>
    <property type="molecule type" value="Genomic_DNA"/>
</dbReference>
<dbReference type="Proteomes" id="UP001054945">
    <property type="component" value="Unassembled WGS sequence"/>
</dbReference>
<name>A0AAV4MBK3_CAEEX</name>
<reference evidence="1 2" key="1">
    <citation type="submission" date="2021-06" db="EMBL/GenBank/DDBJ databases">
        <title>Caerostris extrusa draft genome.</title>
        <authorList>
            <person name="Kono N."/>
            <person name="Arakawa K."/>
        </authorList>
    </citation>
    <scope>NUCLEOTIDE SEQUENCE [LARGE SCALE GENOMIC DNA]</scope>
</reference>
<proteinExistence type="predicted"/>
<evidence type="ECO:0000313" key="2">
    <source>
        <dbReference type="Proteomes" id="UP001054945"/>
    </source>
</evidence>
<sequence>MHPKSSNIFHTEIFSQPFFFFSHVFASLHAIPARATAFHYLGFNFNIERVNSPILQSVFSFNSRYPEAPGTRESRKWNFIDSTSCVPCNIKVNLVDCQISIPPTTFFAFTPSSLLFLGNFSGAGIYLFSSSSDLSIYLSI</sequence>
<dbReference type="AlphaFoldDB" id="A0AAV4MBK3"/>
<comment type="caution">
    <text evidence="1">The sequence shown here is derived from an EMBL/GenBank/DDBJ whole genome shotgun (WGS) entry which is preliminary data.</text>
</comment>
<keyword evidence="2" id="KW-1185">Reference proteome</keyword>
<gene>
    <name evidence="1" type="ORF">CEXT_318511</name>
</gene>
<accession>A0AAV4MBK3</accession>
<protein>
    <submittedName>
        <fullName evidence="1">Uncharacterized protein</fullName>
    </submittedName>
</protein>
<evidence type="ECO:0000313" key="1">
    <source>
        <dbReference type="EMBL" id="GIX69245.1"/>
    </source>
</evidence>
<organism evidence="1 2">
    <name type="scientific">Caerostris extrusa</name>
    <name type="common">Bark spider</name>
    <name type="synonym">Caerostris bankana</name>
    <dbReference type="NCBI Taxonomy" id="172846"/>
    <lineage>
        <taxon>Eukaryota</taxon>
        <taxon>Metazoa</taxon>
        <taxon>Ecdysozoa</taxon>
        <taxon>Arthropoda</taxon>
        <taxon>Chelicerata</taxon>
        <taxon>Arachnida</taxon>
        <taxon>Araneae</taxon>
        <taxon>Araneomorphae</taxon>
        <taxon>Entelegynae</taxon>
        <taxon>Araneoidea</taxon>
        <taxon>Araneidae</taxon>
        <taxon>Caerostris</taxon>
    </lineage>
</organism>